<dbReference type="WBParaSite" id="PS1159_v2.g1387.t1">
    <property type="protein sequence ID" value="PS1159_v2.g1387.t1"/>
    <property type="gene ID" value="PS1159_v2.g1387"/>
</dbReference>
<name>A0AC35F4W1_9BILA</name>
<evidence type="ECO:0000313" key="2">
    <source>
        <dbReference type="WBParaSite" id="PS1159_v2.g1387.t1"/>
    </source>
</evidence>
<accession>A0AC35F4W1</accession>
<reference evidence="2" key="1">
    <citation type="submission" date="2022-11" db="UniProtKB">
        <authorList>
            <consortium name="WormBaseParasite"/>
        </authorList>
    </citation>
    <scope>IDENTIFICATION</scope>
</reference>
<proteinExistence type="predicted"/>
<dbReference type="Proteomes" id="UP000887580">
    <property type="component" value="Unplaced"/>
</dbReference>
<sequence>MPNAPKPSKKRKAPKLQEEPVKIEISNENEYSTVGDAAELALPSKKKKRKVIIEPMAPEKRENKKKKERREEITKAKKKVLSKKKQKALETIKKRKEKKQTLESLFESLAEYQFDAGQGLVSTAHRQDKIKKPEIEIERDPVFPKKIRSVSSAVINAKPQRIQQNYYETDSSEGEEEDGVAGGTPVVKEELVAADEEPEIIEVKPEKPPTKVVDKEVEESKKQRKERLNKFFKVLECIKGEHIPVHRDPEIEKKRSKLPIFAEEMNIVEAINENAVVIVSSETGSGKTTQIPQFLYESGYTSKGHLIGITEPRRVAAISMSQRVGQELNDPTKVSYQIRFEGNRTDETKILFMTDGVLLKELQTDLMLTKYSVLIIDEAHERSMYSDVLIGLLSRICFLRAKKSFPLKLIIMSATLRLADFTQKRLFPSMTPKVIKVEARQFPVALHFERKTPDDYLEAAYKKVCNIHEKLPDGAILVFLSGQGEVKRLLKLLAQRYPIKGKSNIRGHLTKKRDRKKEEKEKLKLSTFTQKASELLDGKETSSLSKASAEDDTKVDLDEYGTADCGILDDDFDDSDIFGGDLPPPPPGLSPLYCLPLYSLLSSAKQQRVFQPPPEGTRLCVIATNVAETSLTIPNIRYVVDSGKEKRRDYDPITGVSQFNIHWISQASAEQRSGRAGRVQAGHAYRLYSSAMFEDFTIFSQPEIMNKPVDQLVLHLKAMNIVKISNFPFPTPPLPDQLEIAEKRLKLMGALSSDGSKDAKVTTLGKTLSMFPLSPPFAKMLAMANQHNLMPYAIYLVSALSVREPMTHILHERGENSIETQKKMKNVLKQRQKWCGIGQSRRLGDLTVLLKALGAADFGQMNPKECEELGLRYKAVIEIRKMRRQLVNLINTSCNLKKEITIDTKLEPPTDEQARLLRQILIACLPNQIAKRVDQSDSGEAVPKGAYQCQMLEEYCFIDSSS</sequence>
<organism evidence="1 2">
    <name type="scientific">Panagrolaimus sp. PS1159</name>
    <dbReference type="NCBI Taxonomy" id="55785"/>
    <lineage>
        <taxon>Eukaryota</taxon>
        <taxon>Metazoa</taxon>
        <taxon>Ecdysozoa</taxon>
        <taxon>Nematoda</taxon>
        <taxon>Chromadorea</taxon>
        <taxon>Rhabditida</taxon>
        <taxon>Tylenchina</taxon>
        <taxon>Panagrolaimomorpha</taxon>
        <taxon>Panagrolaimoidea</taxon>
        <taxon>Panagrolaimidae</taxon>
        <taxon>Panagrolaimus</taxon>
    </lineage>
</organism>
<protein>
    <submittedName>
        <fullName evidence="2">ATP-dependent RNA helicase DHX37</fullName>
    </submittedName>
</protein>
<evidence type="ECO:0000313" key="1">
    <source>
        <dbReference type="Proteomes" id="UP000887580"/>
    </source>
</evidence>